<evidence type="ECO:0000256" key="1">
    <source>
        <dbReference type="SAM" id="Phobius"/>
    </source>
</evidence>
<dbReference type="EMBL" id="MT063058">
    <property type="protein sequence ID" value="QNA49654.1"/>
    <property type="molecule type" value="Genomic_DNA"/>
</dbReference>
<keyword evidence="2" id="KW-0496">Mitochondrion</keyword>
<evidence type="ECO:0000313" key="2">
    <source>
        <dbReference type="EMBL" id="QNA49654.1"/>
    </source>
</evidence>
<protein>
    <submittedName>
        <fullName evidence="2">NADH dehydrogenase subunit 4L</fullName>
    </submittedName>
</protein>
<sequence length="88" mass="9841">MWVQNSLLLISLALVLMALLVTSSNFFWFVILYEGFSLCFVGSIILWGVWGGFVILLLAIFCVETAMSVSLIVYYNSFKSSLSSPLFV</sequence>
<keyword evidence="1" id="KW-0472">Membrane</keyword>
<name>A0A7G5XUL9_9PLAT</name>
<keyword evidence="1" id="KW-0812">Transmembrane</keyword>
<feature type="transmembrane region" description="Helical" evidence="1">
    <location>
        <begin position="44"/>
        <end position="75"/>
    </location>
</feature>
<accession>A0A7G5XUL9</accession>
<geneLocation type="mitochondrion" evidence="2"/>
<feature type="transmembrane region" description="Helical" evidence="1">
    <location>
        <begin position="7"/>
        <end position="32"/>
    </location>
</feature>
<reference evidence="2" key="1">
    <citation type="journal article" date="2020" name="Int. J. Biol. Macromol.">
        <title>The first mitochondrial genomes of endosymbiotic rhabdocoels illustrate evolutionary relaxation of atp8 and genome plasticity in flatworms.</title>
        <authorList>
            <person name="Monnens M."/>
            <person name="Thijs S."/>
            <person name="Briscoe A.G."/>
            <person name="Clark M."/>
            <person name="Frost E.J."/>
            <person name="Littlewood D.T.J."/>
            <person name="Sewell M."/>
            <person name="Smeets K."/>
            <person name="Artois T."/>
            <person name="Vanhove M.P.M."/>
        </authorList>
    </citation>
    <scope>NUCLEOTIDE SEQUENCE</scope>
    <source>
        <strain evidence="2">DH_10</strain>
    </source>
</reference>
<gene>
    <name evidence="2" type="primary">nad4L</name>
</gene>
<dbReference type="AlphaFoldDB" id="A0A7G5XUL9"/>
<proteinExistence type="predicted"/>
<keyword evidence="1" id="KW-1133">Transmembrane helix</keyword>
<organism evidence="2">
    <name type="scientific">Syndesmis echinorum</name>
    <dbReference type="NCBI Taxonomy" id="2019369"/>
    <lineage>
        <taxon>Eukaryota</taxon>
        <taxon>Metazoa</taxon>
        <taxon>Spiralia</taxon>
        <taxon>Lophotrochozoa</taxon>
        <taxon>Platyhelminthes</taxon>
        <taxon>Rhabditophora</taxon>
        <taxon>Rhabdocoela</taxon>
        <taxon>Dalyellioida</taxon>
        <taxon>Umagillidae</taxon>
        <taxon>Syndesmis</taxon>
    </lineage>
</organism>